<comment type="caution">
    <text evidence="2">The sequence shown here is derived from an EMBL/GenBank/DDBJ whole genome shotgun (WGS) entry which is preliminary data.</text>
</comment>
<evidence type="ECO:0000313" key="4">
    <source>
        <dbReference type="Proteomes" id="UP000189229"/>
    </source>
</evidence>
<dbReference type="Proteomes" id="UP000189229">
    <property type="component" value="Unassembled WGS sequence"/>
</dbReference>
<evidence type="ECO:0000313" key="1">
    <source>
        <dbReference type="EMBL" id="OOK66483.1"/>
    </source>
</evidence>
<dbReference type="EMBL" id="MVBN01000003">
    <property type="protein sequence ID" value="OOK76822.1"/>
    <property type="molecule type" value="Genomic_DNA"/>
</dbReference>
<evidence type="ECO:0000313" key="3">
    <source>
        <dbReference type="Proteomes" id="UP000188532"/>
    </source>
</evidence>
<proteinExistence type="predicted"/>
<organism evidence="2 3">
    <name type="scientific">Mycobacterium kansasii</name>
    <dbReference type="NCBI Taxonomy" id="1768"/>
    <lineage>
        <taxon>Bacteria</taxon>
        <taxon>Bacillati</taxon>
        <taxon>Actinomycetota</taxon>
        <taxon>Actinomycetes</taxon>
        <taxon>Mycobacteriales</taxon>
        <taxon>Mycobacteriaceae</taxon>
        <taxon>Mycobacterium</taxon>
    </lineage>
</organism>
<reference evidence="3 4" key="1">
    <citation type="submission" date="2017-02" db="EMBL/GenBank/DDBJ databases">
        <title>Complete genome sequences of Mycobacterium kansasii strains isolated from rhesus macaques.</title>
        <authorList>
            <person name="Panda A."/>
            <person name="Nagaraj S."/>
            <person name="Zhao X."/>
            <person name="Tettelin H."/>
            <person name="Detolla L.J."/>
        </authorList>
    </citation>
    <scope>NUCLEOTIDE SEQUENCE [LARGE SCALE GENOMIC DNA]</scope>
    <source>
        <strain evidence="2 3">11-3469</strain>
        <strain evidence="1 4">11-3813</strain>
    </source>
</reference>
<protein>
    <submittedName>
        <fullName evidence="2">Uncharacterized protein</fullName>
    </submittedName>
</protein>
<sequence>MAELPQLDGTFVTNRLPKCSDGPERVLAVANARDHWTLSTRA</sequence>
<gene>
    <name evidence="2" type="ORF">BZL29_3067</name>
    <name evidence="1" type="ORF">BZL30_8430</name>
</gene>
<dbReference type="AlphaFoldDB" id="A0A1V3XCB6"/>
<name>A0A1V3XCB6_MYCKA</name>
<dbReference type="Proteomes" id="UP000188532">
    <property type="component" value="Unassembled WGS sequence"/>
</dbReference>
<accession>A0A1V3XCB6</accession>
<evidence type="ECO:0000313" key="2">
    <source>
        <dbReference type="EMBL" id="OOK76822.1"/>
    </source>
</evidence>
<dbReference type="EMBL" id="MVBM01000009">
    <property type="protein sequence ID" value="OOK66483.1"/>
    <property type="molecule type" value="Genomic_DNA"/>
</dbReference>